<dbReference type="KEGG" id="mass:CR152_12020"/>
<dbReference type="OrthoDB" id="9795924at2"/>
<accession>A0A2D2DJK2</accession>
<name>A0A2D2DJK2_9BURK</name>
<dbReference type="RefSeq" id="WP_099875130.1">
    <property type="nucleotide sequence ID" value="NZ_CP024608.1"/>
</dbReference>
<organism evidence="1 2">
    <name type="scientific">Massilia violaceinigra</name>
    <dbReference type="NCBI Taxonomy" id="2045208"/>
    <lineage>
        <taxon>Bacteria</taxon>
        <taxon>Pseudomonadati</taxon>
        <taxon>Pseudomonadota</taxon>
        <taxon>Betaproteobacteria</taxon>
        <taxon>Burkholderiales</taxon>
        <taxon>Oxalobacteraceae</taxon>
        <taxon>Telluria group</taxon>
        <taxon>Massilia</taxon>
    </lineage>
</organism>
<dbReference type="AlphaFoldDB" id="A0A2D2DJK2"/>
<dbReference type="Proteomes" id="UP000229897">
    <property type="component" value="Chromosome"/>
</dbReference>
<proteinExistence type="predicted"/>
<protein>
    <recommendedName>
        <fullName evidence="3">DUF2442 domain-containing protein</fullName>
    </recommendedName>
</protein>
<gene>
    <name evidence="1" type="ORF">CR152_12020</name>
</gene>
<evidence type="ECO:0000313" key="1">
    <source>
        <dbReference type="EMBL" id="ATQ75166.1"/>
    </source>
</evidence>
<sequence length="86" mass="9930">MDGIYFSCADVTSLSPHGFWLQCGEEELYLPFVEFPVFEHATIAQICRVRCVSTGRVYWPELDVDLTLEAIRNPMAYPRDSMNYDC</sequence>
<keyword evidence="2" id="KW-1185">Reference proteome</keyword>
<dbReference type="InterPro" id="IPR018841">
    <property type="entry name" value="DUF2442"/>
</dbReference>
<evidence type="ECO:0000313" key="2">
    <source>
        <dbReference type="Proteomes" id="UP000229897"/>
    </source>
</evidence>
<dbReference type="EMBL" id="CP024608">
    <property type="protein sequence ID" value="ATQ75166.1"/>
    <property type="molecule type" value="Genomic_DNA"/>
</dbReference>
<dbReference type="Pfam" id="PF10387">
    <property type="entry name" value="DUF2442"/>
    <property type="match status" value="1"/>
</dbReference>
<evidence type="ECO:0008006" key="3">
    <source>
        <dbReference type="Google" id="ProtNLM"/>
    </source>
</evidence>
<reference evidence="1" key="1">
    <citation type="submission" date="2017-10" db="EMBL/GenBank/DDBJ databases">
        <title>Massilia psychrophilum sp. nov., a novel purple-pigmented bacterium isolated from Tianshan glacier, Xinjiang Municipality, China.</title>
        <authorList>
            <person name="Wang H."/>
        </authorList>
    </citation>
    <scope>NUCLEOTIDE SEQUENCE [LARGE SCALE GENOMIC DNA]</scope>
    <source>
        <strain evidence="1">B2</strain>
    </source>
</reference>